<proteinExistence type="predicted"/>
<dbReference type="RefSeq" id="WP_345393638.1">
    <property type="nucleotide sequence ID" value="NZ_BAABHG010000006.1"/>
</dbReference>
<evidence type="ECO:0000313" key="1">
    <source>
        <dbReference type="EMBL" id="MFD2460535.1"/>
    </source>
</evidence>
<comment type="caution">
    <text evidence="1">The sequence shown here is derived from an EMBL/GenBank/DDBJ whole genome shotgun (WGS) entry which is preliminary data.</text>
</comment>
<keyword evidence="2" id="KW-1185">Reference proteome</keyword>
<accession>A0ABW5GI61</accession>
<dbReference type="EMBL" id="JBHUKU010000009">
    <property type="protein sequence ID" value="MFD2460535.1"/>
    <property type="molecule type" value="Genomic_DNA"/>
</dbReference>
<sequence length="316" mass="36552">MPRPGKTEQQRRAEQAAGLHICDLLRQPGLYRDLWEAAADEIKPDSVNQAAVCQVLARYLWDASLEPETRTDLPRSLKDPVSKALRGVSLSPNLLRTFIAAFNFSVSDADRTRLLYRGEERPSVIVGVLPPPSEVPGYRSPEFDTLKLQEHHWLGPDGLPARHRTEIMIRSRVDGLASYQYRIDTPHARVRAVRGGKPGAMYNAGGGIWAVELMFPRPLLRGEERYIEFWTLLKYDTAPPREMRRGTHERIDHLDIRVEFHPNRLPSRVFWAEWEHYVGPENRVIGREEFRLDNNLVVHRYVDAVERTVVGFYWDW</sequence>
<organism evidence="1 2">
    <name type="scientific">Amycolatopsis samaneae</name>
    <dbReference type="NCBI Taxonomy" id="664691"/>
    <lineage>
        <taxon>Bacteria</taxon>
        <taxon>Bacillati</taxon>
        <taxon>Actinomycetota</taxon>
        <taxon>Actinomycetes</taxon>
        <taxon>Pseudonocardiales</taxon>
        <taxon>Pseudonocardiaceae</taxon>
        <taxon>Amycolatopsis</taxon>
    </lineage>
</organism>
<dbReference type="Proteomes" id="UP001597419">
    <property type="component" value="Unassembled WGS sequence"/>
</dbReference>
<protein>
    <submittedName>
        <fullName evidence="1">Uncharacterized protein</fullName>
    </submittedName>
</protein>
<reference evidence="2" key="1">
    <citation type="journal article" date="2019" name="Int. J. Syst. Evol. Microbiol.">
        <title>The Global Catalogue of Microorganisms (GCM) 10K type strain sequencing project: providing services to taxonomists for standard genome sequencing and annotation.</title>
        <authorList>
            <consortium name="The Broad Institute Genomics Platform"/>
            <consortium name="The Broad Institute Genome Sequencing Center for Infectious Disease"/>
            <person name="Wu L."/>
            <person name="Ma J."/>
        </authorList>
    </citation>
    <scope>NUCLEOTIDE SEQUENCE [LARGE SCALE GENOMIC DNA]</scope>
    <source>
        <strain evidence="2">CGMCC 4.7643</strain>
    </source>
</reference>
<gene>
    <name evidence="1" type="ORF">ACFSYJ_18145</name>
</gene>
<name>A0ABW5GI61_9PSEU</name>
<evidence type="ECO:0000313" key="2">
    <source>
        <dbReference type="Proteomes" id="UP001597419"/>
    </source>
</evidence>